<evidence type="ECO:0000256" key="4">
    <source>
        <dbReference type="ARBA" id="ARBA00022989"/>
    </source>
</evidence>
<dbReference type="EMBL" id="AZDZ01000011">
    <property type="protein sequence ID" value="KRK79633.1"/>
    <property type="molecule type" value="Genomic_DNA"/>
</dbReference>
<dbReference type="GO" id="GO:0022857">
    <property type="term" value="F:transmembrane transporter activity"/>
    <property type="evidence" value="ECO:0007669"/>
    <property type="project" value="InterPro"/>
</dbReference>
<dbReference type="InterPro" id="IPR030676">
    <property type="entry name" value="CitT-rel"/>
</dbReference>
<feature type="transmembrane region" description="Helical" evidence="6">
    <location>
        <begin position="442"/>
        <end position="465"/>
    </location>
</feature>
<dbReference type="AlphaFoldDB" id="A0A0R1KGJ9"/>
<feature type="transmembrane region" description="Helical" evidence="6">
    <location>
        <begin position="38"/>
        <end position="65"/>
    </location>
</feature>
<comment type="subcellular location">
    <subcellularLocation>
        <location evidence="1">Membrane</location>
        <topology evidence="1">Multi-pass membrane protein</topology>
    </subcellularLocation>
</comment>
<dbReference type="Pfam" id="PF00939">
    <property type="entry name" value="Na_sulph_symp"/>
    <property type="match status" value="1"/>
</dbReference>
<dbReference type="eggNOG" id="COG0471">
    <property type="taxonomic scope" value="Bacteria"/>
</dbReference>
<dbReference type="PANTHER" id="PTHR42826">
    <property type="entry name" value="DICARBOXYLATE TRANSPORTER 2.1, CHLOROPLASTIC"/>
    <property type="match status" value="1"/>
</dbReference>
<dbReference type="Proteomes" id="UP000051248">
    <property type="component" value="Unassembled WGS sequence"/>
</dbReference>
<feature type="transmembrane region" description="Helical" evidence="6">
    <location>
        <begin position="119"/>
        <end position="138"/>
    </location>
</feature>
<dbReference type="OrthoDB" id="1401038at2"/>
<evidence type="ECO:0000256" key="1">
    <source>
        <dbReference type="ARBA" id="ARBA00004141"/>
    </source>
</evidence>
<feature type="transmembrane region" description="Helical" evidence="6">
    <location>
        <begin position="359"/>
        <end position="378"/>
    </location>
</feature>
<feature type="transmembrane region" description="Helical" evidence="6">
    <location>
        <begin position="321"/>
        <end position="339"/>
    </location>
</feature>
<feature type="transmembrane region" description="Helical" evidence="6">
    <location>
        <begin position="185"/>
        <end position="202"/>
    </location>
</feature>
<protein>
    <submittedName>
        <fullName evidence="7">Di-and tricarboxylate transporter</fullName>
    </submittedName>
</protein>
<keyword evidence="8" id="KW-1185">Reference proteome</keyword>
<gene>
    <name evidence="7" type="ORF">FD03_GL000333</name>
</gene>
<feature type="transmembrane region" description="Helical" evidence="6">
    <location>
        <begin position="7"/>
        <end position="26"/>
    </location>
</feature>
<evidence type="ECO:0000256" key="5">
    <source>
        <dbReference type="ARBA" id="ARBA00023136"/>
    </source>
</evidence>
<organism evidence="7 8">
    <name type="scientific">Companilactobacillus nodensis DSM 19682 = JCM 14932 = NBRC 107160</name>
    <dbReference type="NCBI Taxonomy" id="1423775"/>
    <lineage>
        <taxon>Bacteria</taxon>
        <taxon>Bacillati</taxon>
        <taxon>Bacillota</taxon>
        <taxon>Bacilli</taxon>
        <taxon>Lactobacillales</taxon>
        <taxon>Lactobacillaceae</taxon>
        <taxon>Companilactobacillus</taxon>
    </lineage>
</organism>
<keyword evidence="5 6" id="KW-0472">Membrane</keyword>
<feature type="transmembrane region" description="Helical" evidence="6">
    <location>
        <begin position="390"/>
        <end position="413"/>
    </location>
</feature>
<dbReference type="GO" id="GO:0016020">
    <property type="term" value="C:membrane"/>
    <property type="evidence" value="ECO:0007669"/>
    <property type="project" value="UniProtKB-SubCell"/>
</dbReference>
<comment type="similarity">
    <text evidence="2">Belongs to the SLC13A/DASS transporter (TC 2.A.47) family. DIT1 subfamily.</text>
</comment>
<dbReference type="PATRIC" id="fig|1423775.4.peg.339"/>
<feature type="transmembrane region" description="Helical" evidence="6">
    <location>
        <begin position="222"/>
        <end position="240"/>
    </location>
</feature>
<feature type="transmembrane region" description="Helical" evidence="6">
    <location>
        <begin position="294"/>
        <end position="312"/>
    </location>
</feature>
<evidence type="ECO:0000256" key="3">
    <source>
        <dbReference type="ARBA" id="ARBA00022692"/>
    </source>
</evidence>
<sequence>MQGRNKKIIYSILIVLAVAVIWFLPVPTGVKAAGWHTFAIFVGFILGCLLNVAPLAILAIIMMAVLTISQAMPAMMVYAGFGNSAVWLIMFAFFVAIGFRTTRLGFRIAYYLIYRFGHSSLALSYVLTICDVIMAPFVPNTNARGAGVLYPITMSLSKSLGSEPDDGTQNKIGSYLLLTSFHQNLIAGSLFLTAMATNPLAISMGKSVFHISISWLDWFKYTSVPSILALIIVPLVIYFIHKPELKKIPNAQSFAKQELDKMGKISLKEGIMVAVFVLMIILWATTQFTNLDNTSIALLGLAILIVTGIIGLDDILAEKKVWNIFLWLPPLMAITPYLAQTGVIEWFKNIMANSVKGMSLTLAFIILALVYLYIHYFFTSVLVHMQALYIPFATVLVSLGANPTMVIMMFAMLTCISPSTTHYGTGTASIYFATGYVTQKEWWRVGFIVSLTEFLIFMVIGLGWWKLLGMF</sequence>
<evidence type="ECO:0000313" key="7">
    <source>
        <dbReference type="EMBL" id="KRK79633.1"/>
    </source>
</evidence>
<evidence type="ECO:0000256" key="2">
    <source>
        <dbReference type="ARBA" id="ARBA00007349"/>
    </source>
</evidence>
<name>A0A0R1KGJ9_9LACO</name>
<keyword evidence="3 6" id="KW-0812">Transmembrane</keyword>
<comment type="caution">
    <text evidence="7">The sequence shown here is derived from an EMBL/GenBank/DDBJ whole genome shotgun (WGS) entry which is preliminary data.</text>
</comment>
<proteinExistence type="inferred from homology"/>
<dbReference type="PIRSF" id="PIRSF002457">
    <property type="entry name" value="DASS"/>
    <property type="match status" value="1"/>
</dbReference>
<keyword evidence="4 6" id="KW-1133">Transmembrane helix</keyword>
<dbReference type="InterPro" id="IPR001898">
    <property type="entry name" value="SLC13A/DASS"/>
</dbReference>
<accession>A0A0R1KGJ9</accession>
<evidence type="ECO:0000256" key="6">
    <source>
        <dbReference type="SAM" id="Phobius"/>
    </source>
</evidence>
<evidence type="ECO:0000313" key="8">
    <source>
        <dbReference type="Proteomes" id="UP000051248"/>
    </source>
</evidence>
<feature type="transmembrane region" description="Helical" evidence="6">
    <location>
        <begin position="270"/>
        <end position="288"/>
    </location>
</feature>
<feature type="transmembrane region" description="Helical" evidence="6">
    <location>
        <begin position="77"/>
        <end position="99"/>
    </location>
</feature>
<reference evidence="7 8" key="1">
    <citation type="journal article" date="2015" name="Genome Announc.">
        <title>Expanding the biotechnology potential of lactobacilli through comparative genomics of 213 strains and associated genera.</title>
        <authorList>
            <person name="Sun Z."/>
            <person name="Harris H.M."/>
            <person name="McCann A."/>
            <person name="Guo C."/>
            <person name="Argimon S."/>
            <person name="Zhang W."/>
            <person name="Yang X."/>
            <person name="Jeffery I.B."/>
            <person name="Cooney J.C."/>
            <person name="Kagawa T.F."/>
            <person name="Liu W."/>
            <person name="Song Y."/>
            <person name="Salvetti E."/>
            <person name="Wrobel A."/>
            <person name="Rasinkangas P."/>
            <person name="Parkhill J."/>
            <person name="Rea M.C."/>
            <person name="O'Sullivan O."/>
            <person name="Ritari J."/>
            <person name="Douillard F.P."/>
            <person name="Paul Ross R."/>
            <person name="Yang R."/>
            <person name="Briner A.E."/>
            <person name="Felis G.E."/>
            <person name="de Vos W.M."/>
            <person name="Barrangou R."/>
            <person name="Klaenhammer T.R."/>
            <person name="Caufield P.W."/>
            <person name="Cui Y."/>
            <person name="Zhang H."/>
            <person name="O'Toole P.W."/>
        </authorList>
    </citation>
    <scope>NUCLEOTIDE SEQUENCE [LARGE SCALE GENOMIC DNA]</scope>
    <source>
        <strain evidence="7 8">DSM 19682</strain>
    </source>
</reference>
<dbReference type="RefSeq" id="WP_056979748.1">
    <property type="nucleotide sequence ID" value="NZ_AZDZ01000011.1"/>
</dbReference>
<dbReference type="NCBIfam" id="TIGR00785">
    <property type="entry name" value="dass"/>
    <property type="match status" value="1"/>
</dbReference>